<dbReference type="PROSITE" id="PS50071">
    <property type="entry name" value="HOMEOBOX_2"/>
    <property type="match status" value="1"/>
</dbReference>
<dbReference type="InterPro" id="IPR050720">
    <property type="entry name" value="Engrailed_Homeobox_TFs"/>
</dbReference>
<dbReference type="GO" id="GO:0000978">
    <property type="term" value="F:RNA polymerase II cis-regulatory region sequence-specific DNA binding"/>
    <property type="evidence" value="ECO:0007669"/>
    <property type="project" value="TreeGrafter"/>
</dbReference>
<accession>M3XWX1</accession>
<dbReference type="OMA" id="IFGENCY"/>
<dbReference type="SUPFAM" id="SSF46689">
    <property type="entry name" value="Homeodomain-like"/>
    <property type="match status" value="1"/>
</dbReference>
<sequence length="314" mass="35318">MALSPASGEQPKMQSVAWEEGSLQPCPVSHQPQSTGFSGFPNVDHNKVKETTGRRINRKPRRKFTKDELCLLNHVFEETPYPDFIIRKKLAEQLCCQIYAIDNWFQNRRARLPLKERQRISAARKLHAFPIQGHSHGSLQNPQAESPIGALEQTCSSTLKALLGGTDYFSPETQWVPSQQDGSGDTGVPGIKKELSCASEYPDDTGSRLYPNFSSYSYGSVICLQPSASMQYFEKHEPSTGQSWNSRASILPQVHSQQEERWQQQQACCPYPLYQEAGQQPHVFAGALTTKAIPTMSAWSTRRQPLRISSSFQR</sequence>
<feature type="domain" description="Homeobox" evidence="6">
    <location>
        <begin position="55"/>
        <end position="115"/>
    </location>
</feature>
<dbReference type="GeneID" id="101673433"/>
<gene>
    <name evidence="9" type="primary">CPHXL</name>
</gene>
<dbReference type="OrthoDB" id="9740090at2759"/>
<evidence type="ECO:0000256" key="2">
    <source>
        <dbReference type="ARBA" id="ARBA00023242"/>
    </source>
</evidence>
<feature type="DNA-binding region" description="Homeobox" evidence="3">
    <location>
        <begin position="57"/>
        <end position="116"/>
    </location>
</feature>
<dbReference type="GeneTree" id="ENSGT00520000058758"/>
<reference evidence="9" key="2">
    <citation type="submission" date="2025-04" db="UniProtKB">
        <authorList>
            <consortium name="RefSeq"/>
        </authorList>
    </citation>
    <scope>IDENTIFICATION</scope>
    <source>
        <tissue evidence="9">Brain</tissue>
    </source>
</reference>
<dbReference type="PANTHER" id="PTHR24341:SF1">
    <property type="entry name" value="CYTOPLASMIC POLYADENYLATED HOMEOBOX-LIKE PROTEIN"/>
    <property type="match status" value="1"/>
</dbReference>
<dbReference type="GO" id="GO:0000981">
    <property type="term" value="F:DNA-binding transcription factor activity, RNA polymerase II-specific"/>
    <property type="evidence" value="ECO:0007669"/>
    <property type="project" value="TreeGrafter"/>
</dbReference>
<dbReference type="eggNOG" id="KOG0849">
    <property type="taxonomic scope" value="Eukaryota"/>
</dbReference>
<dbReference type="Gene3D" id="1.10.10.60">
    <property type="entry name" value="Homeodomain-like"/>
    <property type="match status" value="1"/>
</dbReference>
<dbReference type="PANTHER" id="PTHR24341">
    <property type="entry name" value="HOMEOBOX PROTEIN ENGRAILED"/>
    <property type="match status" value="1"/>
</dbReference>
<name>M3XWX1_MUSPF</name>
<reference evidence="7" key="1">
    <citation type="submission" date="2024-06" db="UniProtKB">
        <authorList>
            <consortium name="Ensembl"/>
        </authorList>
    </citation>
    <scope>IDENTIFICATION</scope>
</reference>
<evidence type="ECO:0000256" key="3">
    <source>
        <dbReference type="PROSITE-ProRule" id="PRU00108"/>
    </source>
</evidence>
<evidence type="ECO:0000313" key="9">
    <source>
        <dbReference type="RefSeq" id="XP_004765359.1"/>
    </source>
</evidence>
<keyword evidence="3 4" id="KW-0238">DNA-binding</keyword>
<keyword evidence="2 3" id="KW-0539">Nucleus</keyword>
<dbReference type="CTD" id="105371346"/>
<dbReference type="Pfam" id="PF00046">
    <property type="entry name" value="Homeodomain"/>
    <property type="match status" value="1"/>
</dbReference>
<dbReference type="HOGENOM" id="CLU_076908_1_0_1"/>
<evidence type="ECO:0000256" key="4">
    <source>
        <dbReference type="RuleBase" id="RU000682"/>
    </source>
</evidence>
<dbReference type="Ensembl" id="ENSMPUT00000003638.1">
    <property type="protein sequence ID" value="ENSMPUP00000003571.1"/>
    <property type="gene ID" value="ENSMPUG00000003600.1"/>
</dbReference>
<evidence type="ECO:0000313" key="7">
    <source>
        <dbReference type="Ensembl" id="ENSMPUP00000003571.1"/>
    </source>
</evidence>
<dbReference type="RefSeq" id="XP_004765359.1">
    <property type="nucleotide sequence ID" value="XM_004765302.3"/>
</dbReference>
<dbReference type="Proteomes" id="UP000000715">
    <property type="component" value="Unplaced"/>
</dbReference>
<dbReference type="SMART" id="SM00389">
    <property type="entry name" value="HOX"/>
    <property type="match status" value="1"/>
</dbReference>
<dbReference type="KEGG" id="mpuf:101673433"/>
<proteinExistence type="predicted"/>
<keyword evidence="3 4" id="KW-0371">Homeobox</keyword>
<evidence type="ECO:0000259" key="6">
    <source>
        <dbReference type="PROSITE" id="PS50071"/>
    </source>
</evidence>
<evidence type="ECO:0000313" key="8">
    <source>
        <dbReference type="Proteomes" id="UP000000715"/>
    </source>
</evidence>
<evidence type="ECO:0000256" key="5">
    <source>
        <dbReference type="SAM" id="MobiDB-lite"/>
    </source>
</evidence>
<dbReference type="STRING" id="9669.ENSMPUP00000003571"/>
<dbReference type="EMBL" id="AEYP01063120">
    <property type="status" value="NOT_ANNOTATED_CDS"/>
    <property type="molecule type" value="Genomic_DNA"/>
</dbReference>
<dbReference type="InterPro" id="IPR001356">
    <property type="entry name" value="HD"/>
</dbReference>
<dbReference type="InterPro" id="IPR009057">
    <property type="entry name" value="Homeodomain-like_sf"/>
</dbReference>
<evidence type="ECO:0000256" key="1">
    <source>
        <dbReference type="ARBA" id="ARBA00004123"/>
    </source>
</evidence>
<protein>
    <submittedName>
        <fullName evidence="9">Cytoplasmic polyadenylated homeobox-like</fullName>
    </submittedName>
    <submittedName>
        <fullName evidence="7">Homeobox protein OTX1 A</fullName>
    </submittedName>
</protein>
<keyword evidence="8" id="KW-1185">Reference proteome</keyword>
<dbReference type="EMBL" id="AEYP01063121">
    <property type="status" value="NOT_ANNOTATED_CDS"/>
    <property type="molecule type" value="Genomic_DNA"/>
</dbReference>
<feature type="region of interest" description="Disordered" evidence="5">
    <location>
        <begin position="1"/>
        <end position="46"/>
    </location>
</feature>
<dbReference type="GO" id="GO:0005634">
    <property type="term" value="C:nucleus"/>
    <property type="evidence" value="ECO:0007669"/>
    <property type="project" value="UniProtKB-SubCell"/>
</dbReference>
<dbReference type="AlphaFoldDB" id="M3XWX1"/>
<organism evidence="7">
    <name type="scientific">Mustela putorius furo</name>
    <name type="common">European domestic ferret</name>
    <name type="synonym">Mustela furo</name>
    <dbReference type="NCBI Taxonomy" id="9669"/>
    <lineage>
        <taxon>Eukaryota</taxon>
        <taxon>Metazoa</taxon>
        <taxon>Chordata</taxon>
        <taxon>Craniata</taxon>
        <taxon>Vertebrata</taxon>
        <taxon>Euteleostomi</taxon>
        <taxon>Mammalia</taxon>
        <taxon>Eutheria</taxon>
        <taxon>Laurasiatheria</taxon>
        <taxon>Carnivora</taxon>
        <taxon>Caniformia</taxon>
        <taxon>Musteloidea</taxon>
        <taxon>Mustelidae</taxon>
        <taxon>Mustelinae</taxon>
        <taxon>Mustela</taxon>
    </lineage>
</organism>
<dbReference type="CDD" id="cd00086">
    <property type="entry name" value="homeodomain"/>
    <property type="match status" value="1"/>
</dbReference>
<comment type="subcellular location">
    <subcellularLocation>
        <location evidence="1 3 4">Nucleus</location>
    </subcellularLocation>
</comment>